<evidence type="ECO:0000256" key="24">
    <source>
        <dbReference type="ARBA" id="ARBA00022840"/>
    </source>
</evidence>
<dbReference type="Pfam" id="PF00271">
    <property type="entry name" value="Helicase_C"/>
    <property type="match status" value="1"/>
</dbReference>
<keyword evidence="26" id="KW-0693">Viral RNA replication</keyword>
<feature type="domain" description="Helicase ATP-binding" evidence="36">
    <location>
        <begin position="1222"/>
        <end position="1374"/>
    </location>
</feature>
<keyword evidence="17" id="KW-0645">Protease</keyword>
<feature type="domain" description="Helicase C-terminal" evidence="37">
    <location>
        <begin position="1393"/>
        <end position="1552"/>
    </location>
</feature>
<feature type="domain" description="Peptidase C6" evidence="39">
    <location>
        <begin position="627"/>
        <end position="749"/>
    </location>
</feature>
<dbReference type="PRINTS" id="PR00966">
    <property type="entry name" value="NIAPOTYPTASE"/>
</dbReference>
<keyword evidence="25" id="KW-0946">Virion</keyword>
<evidence type="ECO:0000256" key="33">
    <source>
        <dbReference type="RuleBase" id="RU003351"/>
    </source>
</evidence>
<feature type="domain" description="Peptidase S30" evidence="40">
    <location>
        <begin position="145"/>
        <end position="290"/>
    </location>
</feature>
<dbReference type="InterPro" id="IPR009003">
    <property type="entry name" value="Peptidase_S1_PA"/>
</dbReference>
<dbReference type="Gene3D" id="3.30.70.270">
    <property type="match status" value="1"/>
</dbReference>
<evidence type="ECO:0000256" key="2">
    <source>
        <dbReference type="ARBA" id="ARBA00001848"/>
    </source>
</evidence>
<comment type="function">
    <text evidence="28">Involved in aphid transmission, cell-to-cell and systemis movement, encapsidation of the viral RNA and in the regulation of viral RNA amplification.</text>
</comment>
<keyword evidence="8" id="KW-0696">RNA-directed RNA polymerase</keyword>
<keyword evidence="16" id="KW-1090">Inhibition of host innate immune response by virus</keyword>
<evidence type="ECO:0000256" key="23">
    <source>
        <dbReference type="ARBA" id="ARBA00022807"/>
    </source>
</evidence>
<evidence type="ECO:0000313" key="41">
    <source>
        <dbReference type="EMBL" id="QRG34965.1"/>
    </source>
</evidence>
<evidence type="ECO:0000256" key="14">
    <source>
        <dbReference type="ARBA" id="ARBA00022562"/>
    </source>
</evidence>
<feature type="active site" description="For helper component proteinase activity" evidence="32">
    <location>
        <position position="635"/>
    </location>
</feature>
<feature type="compositionally biased region" description="Basic and acidic residues" evidence="34">
    <location>
        <begin position="2798"/>
        <end position="2813"/>
    </location>
</feature>
<comment type="similarity">
    <text evidence="5 33">Belongs to the potyviridae genome polyprotein family.</text>
</comment>
<feature type="domain" description="Peptidase C4" evidence="38">
    <location>
        <begin position="2027"/>
        <end position="2246"/>
    </location>
</feature>
<evidence type="ECO:0000256" key="22">
    <source>
        <dbReference type="ARBA" id="ARBA00022806"/>
    </source>
</evidence>
<dbReference type="InterPro" id="IPR001456">
    <property type="entry name" value="HC-pro"/>
</dbReference>
<dbReference type="InterPro" id="IPR001205">
    <property type="entry name" value="RNA-dir_pol_C"/>
</dbReference>
<protein>
    <recommendedName>
        <fullName evidence="6">Genome polyprotein</fullName>
    </recommendedName>
</protein>
<dbReference type="Pfam" id="PF01577">
    <property type="entry name" value="Peptidase_S30"/>
    <property type="match status" value="1"/>
</dbReference>
<feature type="region of interest" description="Disordered" evidence="34">
    <location>
        <begin position="2782"/>
        <end position="2826"/>
    </location>
</feature>
<dbReference type="PROSITE" id="PS51436">
    <property type="entry name" value="POTYVIRUS_NIA_PRO"/>
    <property type="match status" value="1"/>
</dbReference>
<dbReference type="PANTHER" id="PTHR43519:SF1">
    <property type="entry name" value="ATP-DEPENDENT RNA HELICASE HRPB"/>
    <property type="match status" value="1"/>
</dbReference>
<dbReference type="InterPro" id="IPR001592">
    <property type="entry name" value="Poty_coat"/>
</dbReference>
<evidence type="ECO:0000259" key="40">
    <source>
        <dbReference type="PROSITE" id="PS51871"/>
    </source>
</evidence>
<dbReference type="CDD" id="cd23175">
    <property type="entry name" value="ps-ssRNAv_Potyviridae_RdRp"/>
    <property type="match status" value="1"/>
</dbReference>
<comment type="function">
    <text evidence="29">Has helicase activity. It may be involved in replication.</text>
</comment>
<evidence type="ECO:0000256" key="3">
    <source>
        <dbReference type="ARBA" id="ARBA00004147"/>
    </source>
</evidence>
<dbReference type="GO" id="GO:0039694">
    <property type="term" value="P:viral RNA genome replication"/>
    <property type="evidence" value="ECO:0007669"/>
    <property type="project" value="InterPro"/>
</dbReference>
<keyword evidence="11" id="KW-0191">Covalent protein-RNA linkage</keyword>
<dbReference type="GO" id="GO:0042025">
    <property type="term" value="C:host cell nucleus"/>
    <property type="evidence" value="ECO:0007669"/>
    <property type="project" value="UniProtKB-SubCell"/>
</dbReference>
<keyword evidence="12" id="KW-0597">Phosphoprotein</keyword>
<keyword evidence="21" id="KW-0378">Hydrolase</keyword>
<keyword evidence="27" id="KW-0899">Viral immunoevasion</keyword>
<feature type="active site" description="For helper component proteinase activity" evidence="32">
    <location>
        <position position="708"/>
    </location>
</feature>
<keyword evidence="23" id="KW-0788">Thiol protease</keyword>
<evidence type="ECO:0000256" key="19">
    <source>
        <dbReference type="ARBA" id="ARBA00022695"/>
    </source>
</evidence>
<evidence type="ECO:0000256" key="7">
    <source>
        <dbReference type="ARBA" id="ARBA00022463"/>
    </source>
</evidence>
<dbReference type="GO" id="GO:0003968">
    <property type="term" value="F:RNA-directed RNA polymerase activity"/>
    <property type="evidence" value="ECO:0007669"/>
    <property type="project" value="UniProtKB-KW"/>
</dbReference>
<evidence type="ECO:0000259" key="35">
    <source>
        <dbReference type="PROSITE" id="PS50507"/>
    </source>
</evidence>
<dbReference type="Pfam" id="PF08440">
    <property type="entry name" value="Poty_PP"/>
    <property type="match status" value="1"/>
</dbReference>
<evidence type="ECO:0000256" key="25">
    <source>
        <dbReference type="ARBA" id="ARBA00022844"/>
    </source>
</evidence>
<evidence type="ECO:0000256" key="21">
    <source>
        <dbReference type="ARBA" id="ARBA00022801"/>
    </source>
</evidence>
<dbReference type="Gene3D" id="3.40.50.300">
    <property type="entry name" value="P-loop containing nucleotide triphosphate hydrolases"/>
    <property type="match status" value="2"/>
</dbReference>
<dbReference type="SUPFAM" id="SSF52540">
    <property type="entry name" value="P-loop containing nucleoside triphosphate hydrolases"/>
    <property type="match status" value="2"/>
</dbReference>
<keyword evidence="14" id="KW-1048">Host nucleus</keyword>
<evidence type="ECO:0000259" key="36">
    <source>
        <dbReference type="PROSITE" id="PS51192"/>
    </source>
</evidence>
<keyword evidence="24" id="KW-0067">ATP-binding</keyword>
<dbReference type="InterPro" id="IPR007094">
    <property type="entry name" value="RNA-dir_pol_PSvirus"/>
</dbReference>
<dbReference type="InterPro" id="IPR011545">
    <property type="entry name" value="DEAD/DEAH_box_helicase_dom"/>
</dbReference>
<dbReference type="SMART" id="SM00487">
    <property type="entry name" value="DEXDc"/>
    <property type="match status" value="1"/>
</dbReference>
<dbReference type="PROSITE" id="PS51871">
    <property type="entry name" value="PV_P1_PRO"/>
    <property type="match status" value="1"/>
</dbReference>
<dbReference type="SMART" id="SM00490">
    <property type="entry name" value="HELICc"/>
    <property type="match status" value="1"/>
</dbReference>
<dbReference type="GO" id="GO:0052170">
    <property type="term" value="P:symbiont-mediated suppression of host innate immune response"/>
    <property type="evidence" value="ECO:0007669"/>
    <property type="project" value="UniProtKB-KW"/>
</dbReference>
<evidence type="ECO:0000256" key="26">
    <source>
        <dbReference type="ARBA" id="ARBA00022953"/>
    </source>
</evidence>
<evidence type="ECO:0000256" key="1">
    <source>
        <dbReference type="ARBA" id="ARBA00000785"/>
    </source>
</evidence>
<dbReference type="InterPro" id="IPR001650">
    <property type="entry name" value="Helicase_C-like"/>
</dbReference>
<evidence type="ECO:0000256" key="10">
    <source>
        <dbReference type="ARBA" id="ARBA00022497"/>
    </source>
</evidence>
<evidence type="ECO:0000256" key="12">
    <source>
        <dbReference type="ARBA" id="ARBA00022553"/>
    </source>
</evidence>
<dbReference type="InterPro" id="IPR014001">
    <property type="entry name" value="Helicase_ATP-bd"/>
</dbReference>
<dbReference type="GO" id="GO:0044161">
    <property type="term" value="C:host cell cytoplasmic vesicle"/>
    <property type="evidence" value="ECO:0007669"/>
    <property type="project" value="UniProtKB-SubCell"/>
</dbReference>
<evidence type="ECO:0000256" key="15">
    <source>
        <dbReference type="ARBA" id="ARBA00022581"/>
    </source>
</evidence>
<evidence type="ECO:0000259" key="39">
    <source>
        <dbReference type="PROSITE" id="PS51744"/>
    </source>
</evidence>
<sequence>MLAGQVTIQFGSNEPTTFTMTGSRAPMVFERKPASIPKVAVATTGTEDTAVLDEWARAYVQNRFKRTAVAVVPATQFNRTVQLARQQMLAQTRALKQQKLFEMQPTKIIYHLDIPAAVGKATEPIIQKPLQRLANKRRPVAKKTPAVITNRQRVMAGLRAVIKHASLIVEVRGTGRKPALQIKRRVGQFSALHARTHHELGRMRRIDVATDDWTTGILAELAYAGPLSRKRTWSNPLKPGDSGMILPQGTFNFGGRIIEGPTIVRGELDGTLVQANVKLDWDQVSRVQHFSDPARPFWEGFDTTFRSVRRAPTTHRTCERVLAVRDAGSEEALLRQAIAPCFKVTCGVCKQDLASTSLQVYRKEALGRIDTMLSRLDETPSGSEHIQTALMHIRIALASYMDDPTDLLQARAIVGSKTEGPFKLLAQLCDGALKIGELNNNDCKDLAHTILELTRWCANRTDSIKRGDLSIFRNKASGKAHVNLALMCDNQLDSNGNFLWGERSYHARRFFSNFFEEIEPGSGYAKYMLRRNPSGERRLAIGNLVVSLDLNQLRSQLAGERIEAQPIGESCVAKRDGQFVYQCSCVTREDGAPQYSGVITPAKNHLVVGSTGDAKYVDLPPNPSRRLYIAKEGYCYMNIFLAMLVNVPESEAKDFTKRVRDTLVPQLGEWPTLQQVATACYFLTIFHPDTRSAELPRILVDHAAKVLHVVDSYGTLTTGYHILKANSVNQLIDFAYNDLESSMKGYRVGGLIRGNNRAVLETLVRAIYRPDELKQLLMDEPYILLLAVLSPRILRAMAEGGAFEFAMDHWIEHNQTVAGILSQMRALAQRCSVAQTLYQQQLCIEKEANKLFQLVQGCSHFSESKLLVLAQLDLISRRYLTDLQLTAGGFMTDDNYLLASVEKNYDAMLTNSWTGLTLLERLQYVLHARKFHRPCVDGLLRAEPEHLRDKFGKLVDCSTSAVKDGTARTMGWARGRITATKRGITRFCARRVISLIWRTLPKHLRIIDTLTVLALVLTIVHRLRKIVVAHRHAKWLNQQKSEQEAWQEIELEIMKFEKRLGREASDEEVANHLSKFFPHLEATFRRQFESVELQAKRTANEVYLEKIVAMIALSTMVFGSECSDGVFKILNKLKTVFTTMHTSVEFQSASVEGGDTREEDKLLTIDFETSQEVRPPIAQMDATFGAWWDHQLANGNTCPHYQNSGTFLEFSRETAEMVAAKIAHTEGQQEFLIRGAVGSGKSTGLPTYLSKRGRVLVLEPTRPLAENVHTQLSREPFFMSATLRMRNHSCFGSSPITVMTSGYALHLFANNPTQLSEYQFVIFDECHVMDASAMAFYCVLKEYTFGGKILKVSATPPGRECEFSTQKPVDLRCEESLSFDTFVRSQRTGSNCDVIKDGSNILVYVASYNDVDKLAKLLSEAGFSVMKVDGRTMKRGGTNIECDGTAEKPLFVVATNIIENGVTINVDVVVDFGEKVTADLDVDNRAMVYRKTPVSYGERQQRLGRVGRFKAGAALRIGHTERGAQPITQAIATEAAFYCFAYGLPVITHNVATSMLNKVTSKQARTMMQFELPLYFMADLVRYDGMMHPAVYAVLKPYKLRESETILHVGASPRIAAKNWMTGEQYNRRGFKNHMDEHVRTPFYSNGIPDTLYTQLWRAVESCKDITHFQNLSSASACKIAYTLQTDVFAIPRTLGMIEYLIQEEQTKHACFESSRAQPVDAQGGTITAIVNLIRSKLSVDHSIDNIRRLEAARGQLLEFASLDYDLSKPDLLRQFGALTTVMFQSTKEVASAIQLKGRWLGSLNTTNLVMVGALAIGGAAMAYQYFVRSSEEIVAFQGFAKRQRQKLKFRNARDARLGREVFGEEAVEYHFGDAYSKKEKKKGKKVGMGIKNRRFINFYGFDPTDYSIVRFVDPLTGHMLDESTTCDVQLVQEDLNNKRLEMLSEDLISREAMRYHSGVQAYFIKHGSDTALKVDLTPHLPLKVCEGANTIAGFPERSGELRQTGRATQVNIRDIPTPGRSVELEGASVYGGPRDYNPIANSICQLVNKSDGAGYQMYGVGFGPLIITSAHFFMHGNSGEMHVRSKHGLFKVPCIRSLRVQQVEGRDLAIIWMPKDFPPFPSKIKFSSPTKGSSVCMVNTIFNTGTSTSEVSESCMTFPKESTGFWMHWISTNGGHCGLPFVNTTTGAIVGLHSLSSKTTVVNYYTGIPDRFTERFLQQPAVQEWTRDWQFNLDLINWGGMNVINAAPTGMFKPAKSVTSLPEEVVVQGREDQMSWLAPHIKDNLQIVARCPNQLVTKHTVKGLCPHFQLYLSTHPEADAYFRPLMGAYGKSALNKAAFIKDFTKYSGSIEVGVVDLDAFGRAVANVVTMLKALDIQECEYVNDPDAIFDSLNKNAAVGALYTGKKKDYFEGFTPQQYEDILRESCERVFHGKFGVWNGSLKAELRPMEKILANKTRVFTAAPLDSLLANKLCVDDFNNRFYAAHLKGPWTVGISKFYRGWDRLMKSLPEGWVYCDADGSRFDSSLTPLLLNAVLHVRLALMEEWQLGAQLLKNLYAEIVYTPIATPDGSVVKKFKGNNSGQASTVVDNSLMVLITMQYALERQGIQLDKQDSVIRYFINGDDLIIAVEPAHTEILAGLQTTFAELGLDFDFSNRTTDRTELSYMSHQGILRDGVYIPKICKERVVSILEWDRSDSPQQRLDAICAAQIEAWGYDDLLKKIREFYAWLIGMEPFKHIASEGGAPYVAETALRYLYLEADADANELEKYIRSYEQRLSESKAEETVMFQSGTEDAGSEEEKRKRAEEKAKREANQTSSSKHGEDVNASTKGTYIIPRLRRMTKMRTPKFGGKELLNLDHLLSYKPDELELSNTRATQAQFNRWCAKVMEAYQVKEDEFRIIANGLMVWCIENGTSPNINGNWIMMDGQEQVEYPLKPVVEFAKPTLRQIMAHFSDAAEAYIEMRNAEEPYMPRYGLIRNLTDMSLARYAFDFYEVHARTPVRAREAHMQMKAAALRGSTSRLFGLDGNVGDANEDTERHTADDVNRNMHNLMGLKL</sequence>
<dbReference type="PROSITE" id="PS50507">
    <property type="entry name" value="RDRP_SSRNA_POS"/>
    <property type="match status" value="1"/>
</dbReference>
<dbReference type="InterPro" id="IPR027417">
    <property type="entry name" value="P-loop_NTPase"/>
</dbReference>
<organism evidence="41">
    <name type="scientific">Ornithogalum virus 3</name>
    <dbReference type="NCBI Taxonomy" id="186643"/>
    <lineage>
        <taxon>Viruses</taxon>
        <taxon>Riboviria</taxon>
        <taxon>Orthornavirae</taxon>
        <taxon>Pisuviricota</taxon>
        <taxon>Stelpaviricetes</taxon>
        <taxon>Patatavirales</taxon>
        <taxon>Potyviridae</taxon>
        <taxon>Potyvirus</taxon>
        <taxon>Potyvirus yiornithogali</taxon>
    </lineage>
</organism>
<feature type="domain" description="RdRp catalytic" evidence="35">
    <location>
        <begin position="2513"/>
        <end position="2637"/>
    </location>
</feature>
<dbReference type="Pfam" id="PF00851">
    <property type="entry name" value="Peptidase_C6"/>
    <property type="match status" value="1"/>
</dbReference>
<dbReference type="Pfam" id="PF00680">
    <property type="entry name" value="RdRP_1"/>
    <property type="match status" value="1"/>
</dbReference>
<evidence type="ECO:0000256" key="9">
    <source>
        <dbReference type="ARBA" id="ARBA00022488"/>
    </source>
</evidence>
<dbReference type="Gene3D" id="2.40.10.10">
    <property type="entry name" value="Trypsin-like serine proteases"/>
    <property type="match status" value="2"/>
</dbReference>
<comment type="catalytic activity">
    <reaction evidence="2">
        <text>Hydrolyzes a Gly-|-Gly bond at its own C-terminus, commonly in the sequence -Tyr-Xaa-Val-Gly-|-Gly, in the processing of the potyviral polyprotein.</text>
        <dbReference type="EC" id="3.4.22.45"/>
    </reaction>
</comment>
<dbReference type="PROSITE" id="PS51192">
    <property type="entry name" value="HELICASE_ATP_BIND_1"/>
    <property type="match status" value="1"/>
</dbReference>
<dbReference type="Pfam" id="PF00270">
    <property type="entry name" value="DEAD"/>
    <property type="match status" value="1"/>
</dbReference>
<dbReference type="InterPro" id="IPR043504">
    <property type="entry name" value="Peptidase_S1_PA_chymotrypsin"/>
</dbReference>
<dbReference type="GO" id="GO:0004197">
    <property type="term" value="F:cysteine-type endopeptidase activity"/>
    <property type="evidence" value="ECO:0007669"/>
    <property type="project" value="InterPro"/>
</dbReference>
<evidence type="ECO:0000256" key="30">
    <source>
        <dbReference type="ARBA" id="ARBA00034108"/>
    </source>
</evidence>
<dbReference type="InterPro" id="IPR001730">
    <property type="entry name" value="Potyv_NIa-pro_dom"/>
</dbReference>
<keyword evidence="18" id="KW-0808">Transferase</keyword>
<keyword evidence="13" id="KW-0167">Capsid protein</keyword>
<dbReference type="SUPFAM" id="SSF50494">
    <property type="entry name" value="Trypsin-like serine proteases"/>
    <property type="match status" value="1"/>
</dbReference>
<reference evidence="41" key="1">
    <citation type="journal article" date="2021" name="Arch. Virol.">
        <title>Complete genome sequence of ornithogalum virus 3.</title>
        <authorList>
            <person name="Mostert I."/>
            <person name="Bester R."/>
            <person name="Aldrich D."/>
            <person name="Visser M."/>
            <person name="Gazendam I."/>
            <person name="Cloete M."/>
            <person name="Maree H.J."/>
            <person name="Burger J.T."/>
        </authorList>
    </citation>
    <scope>NUCLEOTIDE SEQUENCE</scope>
    <source>
        <strain evidence="41">OR1</strain>
    </source>
</reference>
<dbReference type="InterPro" id="IPR042308">
    <property type="entry name" value="HC_PRO_CPD_sf"/>
</dbReference>
<keyword evidence="7" id="KW-0941">Suppressor of RNA silencing</keyword>
<keyword evidence="19" id="KW-0548">Nucleotidyltransferase</keyword>
<dbReference type="GO" id="GO:0005198">
    <property type="term" value="F:structural molecule activity"/>
    <property type="evidence" value="ECO:0007669"/>
    <property type="project" value="InterPro"/>
</dbReference>
<dbReference type="InterPro" id="IPR039560">
    <property type="entry name" value="Potyvirid-P3"/>
</dbReference>
<evidence type="ECO:0000256" key="8">
    <source>
        <dbReference type="ARBA" id="ARBA00022484"/>
    </source>
</evidence>
<evidence type="ECO:0000256" key="13">
    <source>
        <dbReference type="ARBA" id="ARBA00022561"/>
    </source>
</evidence>
<evidence type="ECO:0000256" key="29">
    <source>
        <dbReference type="ARBA" id="ARBA00029422"/>
    </source>
</evidence>
<evidence type="ECO:0000256" key="32">
    <source>
        <dbReference type="PROSITE-ProRule" id="PRU01080"/>
    </source>
</evidence>
<dbReference type="GO" id="GO:0006351">
    <property type="term" value="P:DNA-templated transcription"/>
    <property type="evidence" value="ECO:0007669"/>
    <property type="project" value="InterPro"/>
</dbReference>
<proteinExistence type="inferred from homology"/>
<dbReference type="GO" id="GO:0006508">
    <property type="term" value="P:proteolysis"/>
    <property type="evidence" value="ECO:0007669"/>
    <property type="project" value="UniProtKB-KW"/>
</dbReference>
<evidence type="ECO:0000256" key="28">
    <source>
        <dbReference type="ARBA" id="ARBA00029405"/>
    </source>
</evidence>
<evidence type="ECO:0000256" key="17">
    <source>
        <dbReference type="ARBA" id="ARBA00022670"/>
    </source>
</evidence>
<dbReference type="Pfam" id="PF13608">
    <property type="entry name" value="Potyvirid-P3"/>
    <property type="match status" value="1"/>
</dbReference>
<evidence type="ECO:0000256" key="11">
    <source>
        <dbReference type="ARBA" id="ARBA00022520"/>
    </source>
</evidence>
<dbReference type="SUPFAM" id="SSF56672">
    <property type="entry name" value="DNA/RNA polymerases"/>
    <property type="match status" value="1"/>
</dbReference>
<evidence type="ECO:0000256" key="34">
    <source>
        <dbReference type="SAM" id="MobiDB-lite"/>
    </source>
</evidence>
<dbReference type="InterPro" id="IPR043128">
    <property type="entry name" value="Rev_trsase/Diguanyl_cyclase"/>
</dbReference>
<dbReference type="GO" id="GO:0016818">
    <property type="term" value="F:hydrolase activity, acting on acid anhydrides, in phosphorus-containing anhydrides"/>
    <property type="evidence" value="ECO:0007669"/>
    <property type="project" value="InterPro"/>
</dbReference>
<keyword evidence="22" id="KW-0347">Helicase</keyword>
<dbReference type="GO" id="GO:0019029">
    <property type="term" value="C:helical viral capsid"/>
    <property type="evidence" value="ECO:0007669"/>
    <property type="project" value="UniProtKB-KW"/>
</dbReference>
<dbReference type="InterPro" id="IPR043502">
    <property type="entry name" value="DNA/RNA_pol_sf"/>
</dbReference>
<dbReference type="InterPro" id="IPR002540">
    <property type="entry name" value="Pept_S30_P1_potyvir"/>
</dbReference>
<dbReference type="EMBL" id="MW035311">
    <property type="protein sequence ID" value="QRG34965.1"/>
    <property type="molecule type" value="Genomic_RNA"/>
</dbReference>
<dbReference type="GO" id="GO:0004386">
    <property type="term" value="F:helicase activity"/>
    <property type="evidence" value="ECO:0007669"/>
    <property type="project" value="UniProtKB-KW"/>
</dbReference>
<dbReference type="InterPro" id="IPR031159">
    <property type="entry name" value="HC_PRO_CPD_dom"/>
</dbReference>
<accession>A0A890CSM0</accession>
<evidence type="ECO:0000256" key="5">
    <source>
        <dbReference type="ARBA" id="ARBA00006064"/>
    </source>
</evidence>
<evidence type="ECO:0000256" key="27">
    <source>
        <dbReference type="ARBA" id="ARBA00023280"/>
    </source>
</evidence>
<comment type="catalytic activity">
    <reaction evidence="1">
        <text>Hydrolyzes glutaminyl bonds, and activity is further restricted by preferences for the amino acids in P6 - P1' that vary with the species of potyvirus, e.g. Glu-Xaa-Xaa-Tyr-Xaa-Gln-|-(Ser or Gly) for the enzyme from tobacco etch virus. The natural substrate is the viral polyprotein, but other proteins and oligopeptides containing the appropriate consensus sequence are also cleaved.</text>
        <dbReference type="EC" id="3.4.22.44"/>
    </reaction>
</comment>
<evidence type="ECO:0000256" key="6">
    <source>
        <dbReference type="ARBA" id="ARBA00020107"/>
    </source>
</evidence>
<keyword evidence="15" id="KW-0945">Host-virus interaction</keyword>
<evidence type="ECO:0000256" key="31">
    <source>
        <dbReference type="ARBA" id="ARBA00045403"/>
    </source>
</evidence>
<keyword evidence="9" id="KW-1036">Host cytoplasmic vesicle</keyword>
<dbReference type="GO" id="GO:0003723">
    <property type="term" value="F:RNA binding"/>
    <property type="evidence" value="ECO:0007669"/>
    <property type="project" value="InterPro"/>
</dbReference>
<evidence type="ECO:0000259" key="37">
    <source>
        <dbReference type="PROSITE" id="PS51194"/>
    </source>
</evidence>
<evidence type="ECO:0000256" key="18">
    <source>
        <dbReference type="ARBA" id="ARBA00022679"/>
    </source>
</evidence>
<evidence type="ECO:0000256" key="20">
    <source>
        <dbReference type="ARBA" id="ARBA00022741"/>
    </source>
</evidence>
<evidence type="ECO:0000256" key="16">
    <source>
        <dbReference type="ARBA" id="ARBA00022632"/>
    </source>
</evidence>
<comment type="subcellular location">
    <subcellularLocation>
        <location evidence="30">Host cytoplasmic vesicle</location>
    </subcellularLocation>
    <subcellularLocation>
        <location evidence="3">Host nucleus</location>
    </subcellularLocation>
    <subcellularLocation>
        <location evidence="4">Virion</location>
    </subcellularLocation>
</comment>
<dbReference type="PROSITE" id="PS51194">
    <property type="entry name" value="HELICASE_CTER"/>
    <property type="match status" value="1"/>
</dbReference>
<dbReference type="Pfam" id="PF00767">
    <property type="entry name" value="Poty_coat"/>
    <property type="match status" value="1"/>
</dbReference>
<evidence type="ECO:0000256" key="4">
    <source>
        <dbReference type="ARBA" id="ARBA00004328"/>
    </source>
</evidence>
<name>A0A890CSM0_9POTV</name>
<dbReference type="GO" id="GO:0005524">
    <property type="term" value="F:ATP binding"/>
    <property type="evidence" value="ECO:0007669"/>
    <property type="project" value="UniProtKB-KW"/>
</dbReference>
<dbReference type="PROSITE" id="PS51744">
    <property type="entry name" value="HC_PRO_CPD"/>
    <property type="match status" value="1"/>
</dbReference>
<dbReference type="Pfam" id="PF00863">
    <property type="entry name" value="Peptidase_C4"/>
    <property type="match status" value="1"/>
</dbReference>
<dbReference type="InterPro" id="IPR013648">
    <property type="entry name" value="PP_Potyviridae"/>
</dbReference>
<comment type="function">
    <text evidence="31">Mediates the cap-independent, EIF4E-dependent translation of viral genomic RNAs. Binds to the cap-binding site of host EIF4E and thus interferes with the host EIF4E-dependent mRNA export and translation. VPg-RNA directly binds EIF4E and is a template for transcription. Also forms trimeric complexes with EIF4E-EIF4G, which are templates for translation.</text>
</comment>
<dbReference type="PANTHER" id="PTHR43519">
    <property type="entry name" value="ATP-DEPENDENT RNA HELICASE HRPB"/>
    <property type="match status" value="1"/>
</dbReference>
<keyword evidence="20" id="KW-0547">Nucleotide-binding</keyword>
<dbReference type="Gene3D" id="3.90.70.150">
    <property type="entry name" value="Helper component proteinase"/>
    <property type="match status" value="1"/>
</dbReference>
<keyword evidence="10" id="KW-1139">Helical capsid protein</keyword>
<evidence type="ECO:0000259" key="38">
    <source>
        <dbReference type="PROSITE" id="PS51436"/>
    </source>
</evidence>